<keyword evidence="1" id="KW-1133">Transmembrane helix</keyword>
<evidence type="ECO:0000313" key="2">
    <source>
        <dbReference type="EMBL" id="MFC3144021.1"/>
    </source>
</evidence>
<dbReference type="Proteomes" id="UP001595632">
    <property type="component" value="Unassembled WGS sequence"/>
</dbReference>
<comment type="caution">
    <text evidence="2">The sequence shown here is derived from an EMBL/GenBank/DDBJ whole genome shotgun (WGS) entry which is preliminary data.</text>
</comment>
<dbReference type="InterPro" id="IPR019253">
    <property type="entry name" value="DUF2244_TM"/>
</dbReference>
<keyword evidence="1" id="KW-0812">Transmembrane</keyword>
<feature type="transmembrane region" description="Helical" evidence="1">
    <location>
        <begin position="38"/>
        <end position="56"/>
    </location>
</feature>
<gene>
    <name evidence="2" type="ORF">ACFOGP_14980</name>
</gene>
<dbReference type="EMBL" id="JBHRTB010000010">
    <property type="protein sequence ID" value="MFC3144021.1"/>
    <property type="molecule type" value="Genomic_DNA"/>
</dbReference>
<reference evidence="3" key="1">
    <citation type="journal article" date="2019" name="Int. J. Syst. Evol. Microbiol.">
        <title>The Global Catalogue of Microorganisms (GCM) 10K type strain sequencing project: providing services to taxonomists for standard genome sequencing and annotation.</title>
        <authorList>
            <consortium name="The Broad Institute Genomics Platform"/>
            <consortium name="The Broad Institute Genome Sequencing Center for Infectious Disease"/>
            <person name="Wu L."/>
            <person name="Ma J."/>
        </authorList>
    </citation>
    <scope>NUCLEOTIDE SEQUENCE [LARGE SCALE GENOMIC DNA]</scope>
    <source>
        <strain evidence="3">KCTC 52366</strain>
    </source>
</reference>
<dbReference type="RefSeq" id="WP_275631284.1">
    <property type="nucleotide sequence ID" value="NZ_JARGYD010000001.1"/>
</dbReference>
<keyword evidence="1" id="KW-0472">Membrane</keyword>
<keyword evidence="3" id="KW-1185">Reference proteome</keyword>
<evidence type="ECO:0000256" key="1">
    <source>
        <dbReference type="SAM" id="Phobius"/>
    </source>
</evidence>
<organism evidence="2 3">
    <name type="scientific">Psychromarinibacter halotolerans</name>
    <dbReference type="NCBI Taxonomy" id="1775175"/>
    <lineage>
        <taxon>Bacteria</taxon>
        <taxon>Pseudomonadati</taxon>
        <taxon>Pseudomonadota</taxon>
        <taxon>Alphaproteobacteria</taxon>
        <taxon>Rhodobacterales</taxon>
        <taxon>Paracoccaceae</taxon>
        <taxon>Psychromarinibacter</taxon>
    </lineage>
</organism>
<protein>
    <submittedName>
        <fullName evidence="2">DUF2244 domain-containing protein</fullName>
    </submittedName>
</protein>
<feature type="transmembrane region" description="Helical" evidence="1">
    <location>
        <begin position="62"/>
        <end position="81"/>
    </location>
</feature>
<accession>A0ABV7GUI1</accession>
<evidence type="ECO:0000313" key="3">
    <source>
        <dbReference type="Proteomes" id="UP001595632"/>
    </source>
</evidence>
<sequence>MPYRWTHAPTGPDTATSPDPAPVCTLELWPHRSLSPEGFVTFFGITFLMVLVPLFSVIGSPVLWGLLPFVMGALALTWTLMRRNSRDAVERTETLALWPERITLIRRDIGKPDRTWEANPYWIRVEIHEDNGPVENYLTLTGAGRTVELGAFLSPDERATLHRELQDRLARLGQPSQ</sequence>
<dbReference type="Pfam" id="PF10003">
    <property type="entry name" value="DUF2244"/>
    <property type="match status" value="1"/>
</dbReference>
<name>A0ABV7GUI1_9RHOB</name>
<proteinExistence type="predicted"/>